<evidence type="ECO:0000256" key="10">
    <source>
        <dbReference type="ARBA" id="ARBA00022968"/>
    </source>
</evidence>
<keyword evidence="12" id="KW-0333">Golgi apparatus</keyword>
<comment type="catalytic activity">
    <reaction evidence="20">
        <text>3-O-[beta-D-Xyl-(1-&gt;4)-Rib-ol-P-Rib-ol-P-3-beta-D-GalNAc-(1-&gt;3)-beta-D-GlcNAc-(1-&gt;4)-(O-6-P-alpha-D-Man)]-Thr-[protein] + UDP-alpha-D-glucuronate = 3-O-[beta-D-GlcA-(1-&gt;3)-beta-D-Xyl-(1-&gt;4)-Rib-ol-P-Rib-ol-P-3-beta-D-GalNAc-(1-&gt;3)-beta-D-GlcNAc-(1-&gt;4)-(O-6-P-alpha-D-Man)]-Thr-[protein] + UDP + H(+)</text>
        <dbReference type="Rhea" id="RHEA:46860"/>
        <dbReference type="Rhea" id="RHEA-COMP:15023"/>
        <dbReference type="Rhea" id="RHEA-COMP:17482"/>
        <dbReference type="ChEBI" id="CHEBI:15378"/>
        <dbReference type="ChEBI" id="CHEBI:58052"/>
        <dbReference type="ChEBI" id="CHEBI:58223"/>
        <dbReference type="ChEBI" id="CHEBI:142405"/>
        <dbReference type="ChEBI" id="CHEBI:177336"/>
    </reaction>
</comment>
<dbReference type="Proteomes" id="UP000440578">
    <property type="component" value="Unassembled WGS sequence"/>
</dbReference>
<evidence type="ECO:0000256" key="21">
    <source>
        <dbReference type="SAM" id="MobiDB-lite"/>
    </source>
</evidence>
<comment type="caution">
    <text evidence="23">The sequence shown here is derived from an EMBL/GenBank/DDBJ whole genome shotgun (WGS) entry which is preliminary data.</text>
</comment>
<evidence type="ECO:0000256" key="17">
    <source>
        <dbReference type="ARBA" id="ARBA00032175"/>
    </source>
</evidence>
<keyword evidence="7 23" id="KW-0808">Transferase</keyword>
<dbReference type="Pfam" id="PF13896">
    <property type="entry name" value="Glyco_transf_49"/>
    <property type="match status" value="1"/>
</dbReference>
<accession>A0A6A4WYR1</accession>
<keyword evidence="15" id="KW-0464">Manganese</keyword>
<dbReference type="AlphaFoldDB" id="A0A6A4WYR1"/>
<protein>
    <recommendedName>
        <fullName evidence="5">Beta-1,4-glucuronyltransferase 1</fullName>
    </recommendedName>
    <alternativeName>
        <fullName evidence="16">I-beta-1,3-N-acetylglucosaminyltransferase</fullName>
    </alternativeName>
    <alternativeName>
        <fullName evidence="19">N-acetyllactosaminide beta-1,3-N-acetylglucosaminyltransferase</fullName>
    </alternativeName>
    <alternativeName>
        <fullName evidence="17">Poly-N-acetyllactosamine extension enzyme</fullName>
    </alternativeName>
    <alternativeName>
        <fullName evidence="18">UDP-GlcNAc:betaGal beta-1,3-N-acetylglucosaminyltransferase 1</fullName>
    </alternativeName>
</protein>
<dbReference type="InterPro" id="IPR043189">
    <property type="entry name" value="B4GAT1"/>
</dbReference>
<comment type="subcellular location">
    <subcellularLocation>
        <location evidence="2">Golgi apparatus membrane</location>
        <topology evidence="2">Single-pass type II membrane protein</topology>
    </subcellularLocation>
</comment>
<evidence type="ECO:0000256" key="4">
    <source>
        <dbReference type="ARBA" id="ARBA00008539"/>
    </source>
</evidence>
<gene>
    <name evidence="23" type="primary">B4GAT1_1</name>
    <name evidence="23" type="ORF">FJT64_019854</name>
</gene>
<feature type="transmembrane region" description="Helical" evidence="22">
    <location>
        <begin position="24"/>
        <end position="43"/>
    </location>
</feature>
<dbReference type="PANTHER" id="PTHR46420:SF1">
    <property type="entry name" value="BETA-1,4-GLUCURONYLTRANSFERASE 1"/>
    <property type="match status" value="1"/>
</dbReference>
<evidence type="ECO:0000256" key="16">
    <source>
        <dbReference type="ARBA" id="ARBA00030723"/>
    </source>
</evidence>
<dbReference type="OrthoDB" id="6479716at2759"/>
<keyword evidence="9" id="KW-0479">Metal-binding</keyword>
<evidence type="ECO:0000256" key="1">
    <source>
        <dbReference type="ARBA" id="ARBA00001936"/>
    </source>
</evidence>
<comment type="pathway">
    <text evidence="3">Protein modification; protein glycosylation.</text>
</comment>
<evidence type="ECO:0000256" key="11">
    <source>
        <dbReference type="ARBA" id="ARBA00022989"/>
    </source>
</evidence>
<evidence type="ECO:0000256" key="13">
    <source>
        <dbReference type="ARBA" id="ARBA00023136"/>
    </source>
</evidence>
<organism evidence="23 24">
    <name type="scientific">Amphibalanus amphitrite</name>
    <name type="common">Striped barnacle</name>
    <name type="synonym">Balanus amphitrite</name>
    <dbReference type="NCBI Taxonomy" id="1232801"/>
    <lineage>
        <taxon>Eukaryota</taxon>
        <taxon>Metazoa</taxon>
        <taxon>Ecdysozoa</taxon>
        <taxon>Arthropoda</taxon>
        <taxon>Crustacea</taxon>
        <taxon>Multicrustacea</taxon>
        <taxon>Cirripedia</taxon>
        <taxon>Thoracica</taxon>
        <taxon>Thoracicalcarea</taxon>
        <taxon>Balanomorpha</taxon>
        <taxon>Balanoidea</taxon>
        <taxon>Balanidae</taxon>
        <taxon>Amphibalaninae</taxon>
        <taxon>Amphibalanus</taxon>
    </lineage>
</organism>
<evidence type="ECO:0000256" key="19">
    <source>
        <dbReference type="ARBA" id="ARBA00033291"/>
    </source>
</evidence>
<keyword evidence="10" id="KW-0735">Signal-anchor</keyword>
<evidence type="ECO:0000256" key="15">
    <source>
        <dbReference type="ARBA" id="ARBA00023211"/>
    </source>
</evidence>
<keyword evidence="13 22" id="KW-0472">Membrane</keyword>
<dbReference type="GO" id="GO:0046872">
    <property type="term" value="F:metal ion binding"/>
    <property type="evidence" value="ECO:0007669"/>
    <property type="project" value="UniProtKB-KW"/>
</dbReference>
<evidence type="ECO:0000256" key="6">
    <source>
        <dbReference type="ARBA" id="ARBA00022676"/>
    </source>
</evidence>
<evidence type="ECO:0000256" key="18">
    <source>
        <dbReference type="ARBA" id="ARBA00032181"/>
    </source>
</evidence>
<reference evidence="23 24" key="1">
    <citation type="submission" date="2019-07" db="EMBL/GenBank/DDBJ databases">
        <title>Draft genome assembly of a fouling barnacle, Amphibalanus amphitrite (Darwin, 1854): The first reference genome for Thecostraca.</title>
        <authorList>
            <person name="Kim W."/>
        </authorList>
    </citation>
    <scope>NUCLEOTIDE SEQUENCE [LARGE SCALE GENOMIC DNA]</scope>
    <source>
        <strain evidence="23">SNU_AA5</strain>
        <tissue evidence="23">Soma without cirri and trophi</tissue>
    </source>
</reference>
<evidence type="ECO:0000256" key="7">
    <source>
        <dbReference type="ARBA" id="ARBA00022679"/>
    </source>
</evidence>
<evidence type="ECO:0000256" key="8">
    <source>
        <dbReference type="ARBA" id="ARBA00022692"/>
    </source>
</evidence>
<evidence type="ECO:0000256" key="9">
    <source>
        <dbReference type="ARBA" id="ARBA00022723"/>
    </source>
</evidence>
<dbReference type="GO" id="GO:0000139">
    <property type="term" value="C:Golgi membrane"/>
    <property type="evidence" value="ECO:0007669"/>
    <property type="project" value="UniProtKB-SubCell"/>
</dbReference>
<feature type="compositionally biased region" description="Pro residues" evidence="21">
    <location>
        <begin position="94"/>
        <end position="104"/>
    </location>
</feature>
<dbReference type="EMBL" id="VIIS01000446">
    <property type="protein sequence ID" value="KAF0308964.1"/>
    <property type="molecule type" value="Genomic_DNA"/>
</dbReference>
<keyword evidence="24" id="KW-1185">Reference proteome</keyword>
<evidence type="ECO:0000313" key="24">
    <source>
        <dbReference type="Proteomes" id="UP000440578"/>
    </source>
</evidence>
<evidence type="ECO:0000256" key="5">
    <source>
        <dbReference type="ARBA" id="ARBA00017962"/>
    </source>
</evidence>
<dbReference type="PANTHER" id="PTHR46420">
    <property type="entry name" value="BETA-1,4-GLUCURONYLTRANSFERASE 1"/>
    <property type="match status" value="1"/>
</dbReference>
<evidence type="ECO:0000256" key="20">
    <source>
        <dbReference type="ARBA" id="ARBA00047852"/>
    </source>
</evidence>
<keyword evidence="11 22" id="KW-1133">Transmembrane helix</keyword>
<evidence type="ECO:0000256" key="12">
    <source>
        <dbReference type="ARBA" id="ARBA00023034"/>
    </source>
</evidence>
<comment type="similarity">
    <text evidence="4">Belongs to the glycosyltransferase 49 family.</text>
</comment>
<proteinExistence type="inferred from homology"/>
<evidence type="ECO:0000256" key="22">
    <source>
        <dbReference type="SAM" id="Phobius"/>
    </source>
</evidence>
<dbReference type="UniPathway" id="UPA00378"/>
<evidence type="ECO:0000256" key="3">
    <source>
        <dbReference type="ARBA" id="ARBA00004922"/>
    </source>
</evidence>
<dbReference type="GO" id="GO:0035269">
    <property type="term" value="P:protein O-linked glycosylation via mannose"/>
    <property type="evidence" value="ECO:0007669"/>
    <property type="project" value="TreeGrafter"/>
</dbReference>
<sequence length="350" mass="39031">MCPSLLCQMNRSPSLLRQLLCRRWIWHQLSPLLVFAFSLLLLFHVTTIRNPRRYEESQTAQEAPTPGLPQREGASERRPGGRVERVAGAEVTEKPPPPPPPPLQRLPSMGGSWANPKQWMAYPRAVVAEGEAALTGARRVTLATQASLDRLALLPELVSHWDGPVSVALFTPDVEHPLAAAFVAYLRRCHAVIRQRVTFSLLVPVNRPPRPLGGSGQFASSPCGATRETLSSVLRRRPASVTAWRQKIPYPQNTLRNLARNASLTEFVWVVDVDVVPVAGAASALNEFLASRAAHSCGRCVFVVPTYEVDERERFPESAERLLELVRKKRARPFHEKVLIHNQFATNHSR</sequence>
<evidence type="ECO:0000256" key="14">
    <source>
        <dbReference type="ARBA" id="ARBA00023180"/>
    </source>
</evidence>
<evidence type="ECO:0000256" key="2">
    <source>
        <dbReference type="ARBA" id="ARBA00004323"/>
    </source>
</evidence>
<keyword evidence="6" id="KW-0328">Glycosyltransferase</keyword>
<keyword evidence="14" id="KW-0325">Glycoprotein</keyword>
<feature type="compositionally biased region" description="Basic and acidic residues" evidence="21">
    <location>
        <begin position="73"/>
        <end position="93"/>
    </location>
</feature>
<evidence type="ECO:0000313" key="23">
    <source>
        <dbReference type="EMBL" id="KAF0308964.1"/>
    </source>
</evidence>
<keyword evidence="8 22" id="KW-0812">Transmembrane</keyword>
<dbReference type="GO" id="GO:0015020">
    <property type="term" value="F:glucuronosyltransferase activity"/>
    <property type="evidence" value="ECO:0007669"/>
    <property type="project" value="InterPro"/>
</dbReference>
<comment type="cofactor">
    <cofactor evidence="1">
        <name>Mn(2+)</name>
        <dbReference type="ChEBI" id="CHEBI:29035"/>
    </cofactor>
</comment>
<feature type="region of interest" description="Disordered" evidence="21">
    <location>
        <begin position="53"/>
        <end position="109"/>
    </location>
</feature>
<name>A0A6A4WYR1_AMPAM</name>